<dbReference type="EMBL" id="BJYL01000022">
    <property type="protein sequence ID" value="GEN83427.1"/>
    <property type="molecule type" value="Genomic_DNA"/>
</dbReference>
<dbReference type="AlphaFoldDB" id="A0A511Z7K7"/>
<protein>
    <submittedName>
        <fullName evidence="1">Uncharacterized protein</fullName>
    </submittedName>
</protein>
<dbReference type="Proteomes" id="UP000321901">
    <property type="component" value="Unassembled WGS sequence"/>
</dbReference>
<gene>
    <name evidence="1" type="ORF">SLU01_17390</name>
</gene>
<reference evidence="1 2" key="1">
    <citation type="submission" date="2019-07" db="EMBL/GenBank/DDBJ databases">
        <title>Whole genome shotgun sequence of Sporosarcina luteola NBRC 105378.</title>
        <authorList>
            <person name="Hosoyama A."/>
            <person name="Uohara A."/>
            <person name="Ohji S."/>
            <person name="Ichikawa N."/>
        </authorList>
    </citation>
    <scope>NUCLEOTIDE SEQUENCE [LARGE SCALE GENOMIC DNA]</scope>
    <source>
        <strain evidence="1 2">NBRC 105378</strain>
    </source>
</reference>
<evidence type="ECO:0000313" key="1">
    <source>
        <dbReference type="EMBL" id="GEN83427.1"/>
    </source>
</evidence>
<accession>A0A511Z7K7</accession>
<comment type="caution">
    <text evidence="1">The sequence shown here is derived from an EMBL/GenBank/DDBJ whole genome shotgun (WGS) entry which is preliminary data.</text>
</comment>
<sequence length="69" mass="7905">MLDFIWAGRFGRAEGRFGRAEAPFGRGLLDFGRAEARFGRDSKNLFQNIAYSSNLSIFQPHFNAMWMEA</sequence>
<keyword evidence="2" id="KW-1185">Reference proteome</keyword>
<evidence type="ECO:0000313" key="2">
    <source>
        <dbReference type="Proteomes" id="UP000321901"/>
    </source>
</evidence>
<proteinExistence type="predicted"/>
<organism evidence="1 2">
    <name type="scientific">Sporosarcina luteola</name>
    <dbReference type="NCBI Taxonomy" id="582850"/>
    <lineage>
        <taxon>Bacteria</taxon>
        <taxon>Bacillati</taxon>
        <taxon>Bacillota</taxon>
        <taxon>Bacilli</taxon>
        <taxon>Bacillales</taxon>
        <taxon>Caryophanaceae</taxon>
        <taxon>Sporosarcina</taxon>
    </lineage>
</organism>
<name>A0A511Z7K7_9BACL</name>